<evidence type="ECO:0000256" key="1">
    <source>
        <dbReference type="SAM" id="MobiDB-lite"/>
    </source>
</evidence>
<feature type="compositionally biased region" description="Low complexity" evidence="1">
    <location>
        <begin position="18"/>
        <end position="29"/>
    </location>
</feature>
<dbReference type="Pfam" id="PF03052">
    <property type="entry name" value="Adeno_52K"/>
    <property type="match status" value="1"/>
</dbReference>
<dbReference type="InterPro" id="IPR004292">
    <property type="entry name" value="L1-like"/>
</dbReference>
<feature type="region of interest" description="Disordered" evidence="1">
    <location>
        <begin position="1"/>
        <end position="57"/>
    </location>
</feature>
<name>A0A0K1DBT9_ADEE2</name>
<dbReference type="KEGG" id="vg:25396000"/>
<organism evidence="2 3">
    <name type="scientific">Equine adenovirus B serotype 2</name>
    <name type="common">EAdV-2</name>
    <name type="synonym">Equine adenovirus 2</name>
    <dbReference type="NCBI Taxonomy" id="67603"/>
    <lineage>
        <taxon>Viruses</taxon>
        <taxon>Varidnaviria</taxon>
        <taxon>Bamfordvirae</taxon>
        <taxon>Preplasmiviricota</taxon>
        <taxon>Polisuviricotina</taxon>
        <taxon>Pharingeaviricetes</taxon>
        <taxon>Rowavirales</taxon>
        <taxon>Adenoviridae</taxon>
        <taxon>Mastadenovirus</taxon>
        <taxon>Mastadenovirus equidae</taxon>
        <taxon>Equine mastadenovirus B</taxon>
    </lineage>
</organism>
<feature type="region of interest" description="Disordered" evidence="1">
    <location>
        <begin position="320"/>
        <end position="354"/>
    </location>
</feature>
<dbReference type="RefSeq" id="YP_009162349.1">
    <property type="nucleotide sequence ID" value="NC_027705.1"/>
</dbReference>
<dbReference type="OrthoDB" id="5538at10239"/>
<accession>A0A0K1DBT9</accession>
<dbReference type="Proteomes" id="UP000102399">
    <property type="component" value="Segment"/>
</dbReference>
<keyword evidence="3" id="KW-1185">Reference proteome</keyword>
<organismHost>
    <name type="scientific">Equus caballus</name>
    <name type="common">Horse</name>
    <dbReference type="NCBI Taxonomy" id="9796"/>
</organismHost>
<dbReference type="EMBL" id="KT160425">
    <property type="protein sequence ID" value="AKT26025.1"/>
    <property type="molecule type" value="Genomic_DNA"/>
</dbReference>
<dbReference type="GeneID" id="25396000"/>
<evidence type="ECO:0000313" key="2">
    <source>
        <dbReference type="EMBL" id="AKT26025.1"/>
    </source>
</evidence>
<reference evidence="2 3" key="1">
    <citation type="journal article" date="2015" name="Vet. Microbiol.">
        <title>Characterisation of the Equine adenovirus 2 genome.</title>
        <authorList>
            <person name="Giles C."/>
            <person name="Vanniasinkam T."/>
            <person name="Barton M."/>
            <person name="Mahony T.J."/>
        </authorList>
    </citation>
    <scope>NUCLEOTIDE SEQUENCE [LARGE SCALE GENOMIC DNA]</scope>
    <source>
        <strain evidence="2">EAdV2.385/75.9</strain>
    </source>
</reference>
<sequence length="354" mass="40215">MHPVLRQMKPTPQKTVHPTAAATTATAAPEPEEEGEGLARLTHDPETHPRAVLKKDASEAYVPKRNLIREEDGEYAETVRDLRLRAGSHMRLDSQRVLTDHDFETEPAAPTSVSPARAHLEAANLLTTYQQTVKEEKNFQQSFNNHVRTLVARQEVTVGLMHLWDFVEALTENPSSRSLTSQLFLILQHSRDDGVFRESLLHIGDPDGRWLLDLINVLHTIVVQERNLKLAEKVAAINYSVLTLAKFYARKIYHNYFVPMDKEVKIATFYMRMVLKVLCLSDDLGVYRNEKMQRVVAESRKREIGDASLMSMLRRALTDASSSNVTDLPEAVSETYARGRAEEDEDSDGEDEFY</sequence>
<feature type="compositionally biased region" description="Acidic residues" evidence="1">
    <location>
        <begin position="342"/>
        <end position="354"/>
    </location>
</feature>
<proteinExistence type="predicted"/>
<gene>
    <name evidence="2" type="primary">52K</name>
</gene>
<protein>
    <submittedName>
        <fullName evidence="2">52K</fullName>
    </submittedName>
</protein>
<feature type="compositionally biased region" description="Basic and acidic residues" evidence="1">
    <location>
        <begin position="41"/>
        <end position="57"/>
    </location>
</feature>
<evidence type="ECO:0000313" key="3">
    <source>
        <dbReference type="Proteomes" id="UP000102399"/>
    </source>
</evidence>